<feature type="compositionally biased region" description="Pro residues" evidence="8">
    <location>
        <begin position="285"/>
        <end position="296"/>
    </location>
</feature>
<evidence type="ECO:0000256" key="7">
    <source>
        <dbReference type="PROSITE-ProRule" id="PRU10141"/>
    </source>
</evidence>
<dbReference type="Pfam" id="PF00069">
    <property type="entry name" value="Pkinase"/>
    <property type="match status" value="1"/>
</dbReference>
<evidence type="ECO:0000313" key="10">
    <source>
        <dbReference type="EMBL" id="GIE95362.1"/>
    </source>
</evidence>
<keyword evidence="2" id="KW-0723">Serine/threonine-protein kinase</keyword>
<comment type="caution">
    <text evidence="10">The sequence shown here is derived from an EMBL/GenBank/DDBJ whole genome shotgun (WGS) entry which is preliminary data.</text>
</comment>
<feature type="region of interest" description="Disordered" evidence="8">
    <location>
        <begin position="271"/>
        <end position="308"/>
    </location>
</feature>
<dbReference type="SUPFAM" id="SSF56112">
    <property type="entry name" value="Protein kinase-like (PK-like)"/>
    <property type="match status" value="1"/>
</dbReference>
<dbReference type="InterPro" id="IPR008271">
    <property type="entry name" value="Ser/Thr_kinase_AS"/>
</dbReference>
<dbReference type="PANTHER" id="PTHR43289:SF6">
    <property type="entry name" value="SERINE_THREONINE-PROTEIN KINASE NEKL-3"/>
    <property type="match status" value="1"/>
</dbReference>
<dbReference type="GO" id="GO:0004674">
    <property type="term" value="F:protein serine/threonine kinase activity"/>
    <property type="evidence" value="ECO:0007669"/>
    <property type="project" value="UniProtKB-KW"/>
</dbReference>
<dbReference type="Proteomes" id="UP000636960">
    <property type="component" value="Unassembled WGS sequence"/>
</dbReference>
<dbReference type="Gene3D" id="1.10.510.10">
    <property type="entry name" value="Transferase(Phosphotransferase) domain 1"/>
    <property type="match status" value="1"/>
</dbReference>
<dbReference type="PANTHER" id="PTHR43289">
    <property type="entry name" value="MITOGEN-ACTIVATED PROTEIN KINASE KINASE KINASE 20-RELATED"/>
    <property type="match status" value="1"/>
</dbReference>
<dbReference type="EMBL" id="BOMV01000027">
    <property type="protein sequence ID" value="GIE95362.1"/>
    <property type="molecule type" value="Genomic_DNA"/>
</dbReference>
<keyword evidence="11" id="KW-1185">Reference proteome</keyword>
<dbReference type="EC" id="2.7.11.1" evidence="1"/>
<dbReference type="InterPro" id="IPR011009">
    <property type="entry name" value="Kinase-like_dom_sf"/>
</dbReference>
<reference evidence="10" key="1">
    <citation type="submission" date="2021-01" db="EMBL/GenBank/DDBJ databases">
        <title>Whole genome shotgun sequence of Actinoplanes rishiriensis NBRC 108556.</title>
        <authorList>
            <person name="Komaki H."/>
            <person name="Tamura T."/>
        </authorList>
    </citation>
    <scope>NUCLEOTIDE SEQUENCE</scope>
    <source>
        <strain evidence="10">NBRC 108556</strain>
    </source>
</reference>
<dbReference type="AlphaFoldDB" id="A0A919N0P4"/>
<keyword evidence="4 7" id="KW-0547">Nucleotide-binding</keyword>
<keyword evidence="6 7" id="KW-0067">ATP-binding</keyword>
<evidence type="ECO:0000256" key="1">
    <source>
        <dbReference type="ARBA" id="ARBA00012513"/>
    </source>
</evidence>
<feature type="compositionally biased region" description="Basic and acidic residues" evidence="8">
    <location>
        <begin position="401"/>
        <end position="411"/>
    </location>
</feature>
<dbReference type="CDD" id="cd14014">
    <property type="entry name" value="STKc_PknB_like"/>
    <property type="match status" value="1"/>
</dbReference>
<organism evidence="10 11">
    <name type="scientific">Paractinoplanes rishiriensis</name>
    <dbReference type="NCBI Taxonomy" id="1050105"/>
    <lineage>
        <taxon>Bacteria</taxon>
        <taxon>Bacillati</taxon>
        <taxon>Actinomycetota</taxon>
        <taxon>Actinomycetes</taxon>
        <taxon>Micromonosporales</taxon>
        <taxon>Micromonosporaceae</taxon>
        <taxon>Paractinoplanes</taxon>
    </lineage>
</organism>
<feature type="region of interest" description="Disordered" evidence="8">
    <location>
        <begin position="401"/>
        <end position="431"/>
    </location>
</feature>
<protein>
    <recommendedName>
        <fullName evidence="1">non-specific serine/threonine protein kinase</fullName>
        <ecNumber evidence="1">2.7.11.1</ecNumber>
    </recommendedName>
</protein>
<feature type="binding site" evidence="7">
    <location>
        <position position="35"/>
    </location>
    <ligand>
        <name>ATP</name>
        <dbReference type="ChEBI" id="CHEBI:30616"/>
    </ligand>
</feature>
<dbReference type="GO" id="GO:0005524">
    <property type="term" value="F:ATP binding"/>
    <property type="evidence" value="ECO:0007669"/>
    <property type="project" value="UniProtKB-UniRule"/>
</dbReference>
<dbReference type="InterPro" id="IPR000719">
    <property type="entry name" value="Prot_kinase_dom"/>
</dbReference>
<feature type="domain" description="Protein kinase" evidence="9">
    <location>
        <begin position="6"/>
        <end position="279"/>
    </location>
</feature>
<dbReference type="FunFam" id="1.10.510.10:FF:000021">
    <property type="entry name" value="Serine/threonine protein kinase"/>
    <property type="match status" value="1"/>
</dbReference>
<proteinExistence type="predicted"/>
<evidence type="ECO:0000256" key="2">
    <source>
        <dbReference type="ARBA" id="ARBA00022527"/>
    </source>
</evidence>
<keyword evidence="3" id="KW-0808">Transferase</keyword>
<evidence type="ECO:0000256" key="6">
    <source>
        <dbReference type="ARBA" id="ARBA00022840"/>
    </source>
</evidence>
<evidence type="ECO:0000256" key="5">
    <source>
        <dbReference type="ARBA" id="ARBA00022777"/>
    </source>
</evidence>
<dbReference type="PROSITE" id="PS00107">
    <property type="entry name" value="PROTEIN_KINASE_ATP"/>
    <property type="match status" value="1"/>
</dbReference>
<dbReference type="PROSITE" id="PS50011">
    <property type="entry name" value="PROTEIN_KINASE_DOM"/>
    <property type="match status" value="1"/>
</dbReference>
<dbReference type="SMART" id="SM00220">
    <property type="entry name" value="S_TKc"/>
    <property type="match status" value="1"/>
</dbReference>
<dbReference type="RefSeq" id="WP_203781664.1">
    <property type="nucleotide sequence ID" value="NZ_BOMV01000027.1"/>
</dbReference>
<evidence type="ECO:0000259" key="9">
    <source>
        <dbReference type="PROSITE" id="PS50011"/>
    </source>
</evidence>
<keyword evidence="5" id="KW-0418">Kinase</keyword>
<dbReference type="PROSITE" id="PS00108">
    <property type="entry name" value="PROTEIN_KINASE_ST"/>
    <property type="match status" value="1"/>
</dbReference>
<evidence type="ECO:0000256" key="3">
    <source>
        <dbReference type="ARBA" id="ARBA00022679"/>
    </source>
</evidence>
<accession>A0A919N0P4</accession>
<gene>
    <name evidence="10" type="ORF">Ari01nite_28270</name>
</gene>
<evidence type="ECO:0000256" key="4">
    <source>
        <dbReference type="ARBA" id="ARBA00022741"/>
    </source>
</evidence>
<sequence>MGSERYQRLDLLGDGGMGQVWRGRDTVLQREVALKMPLPLLAGDPLFVERFRREARTMASVKHDNVIDIYDVWDAPDGPLIVMEYVTGGSLAGLLSERRLAPAEAMTIMAQAARALDAAHRRGVIHRDIKPANLLLRSPDEDDEEAGRIRVVLTDFGIAQTPTASVLTQQGQDLGTATYMAPELFEGSGASPQSDIYSLGIVAYECLTGRPPFHADNAVAVAMMHVNKAPDPLPGNVPAGVRHIVEKAMAKQPQERYASAADLVKAIETAGSPRPAPAVPRQRTAPPPQQPPPTAIRPPGTEYGRKPPRRAPKVLAVIAALALLASAAVGIKIYRDRTVATGTTTATGVPQDLRAFAPGWPYDKCSLDGRPGQDQAERWSCKIDDITWLYLIRYRPGDYRNQKREQNDGMEPKAGAVTLERGTATTPDGKTGLYREYEVNVGNAAKPDWQDQIWFDNHPVSDPPLALLLRTKRMPDTEQSLARLRKIWQDNRYSRPS</sequence>
<evidence type="ECO:0000313" key="11">
    <source>
        <dbReference type="Proteomes" id="UP000636960"/>
    </source>
</evidence>
<dbReference type="Gene3D" id="3.30.200.20">
    <property type="entry name" value="Phosphorylase Kinase, domain 1"/>
    <property type="match status" value="1"/>
</dbReference>
<name>A0A919N0P4_9ACTN</name>
<evidence type="ECO:0000256" key="8">
    <source>
        <dbReference type="SAM" id="MobiDB-lite"/>
    </source>
</evidence>
<dbReference type="InterPro" id="IPR017441">
    <property type="entry name" value="Protein_kinase_ATP_BS"/>
</dbReference>